<dbReference type="SUPFAM" id="SSF48452">
    <property type="entry name" value="TPR-like"/>
    <property type="match status" value="1"/>
</dbReference>
<dbReference type="Gene3D" id="1.10.10.10">
    <property type="entry name" value="Winged helix-like DNA-binding domain superfamily/Winged helix DNA-binding domain"/>
    <property type="match status" value="1"/>
</dbReference>
<comment type="caution">
    <text evidence="5">The sequence shown here is derived from an EMBL/GenBank/DDBJ whole genome shotgun (WGS) entry which is preliminary data.</text>
</comment>
<dbReference type="PANTHER" id="PTHR44688:SF16">
    <property type="entry name" value="DNA-BINDING TRANSCRIPTIONAL ACTIVATOR DEVR_DOSR"/>
    <property type="match status" value="1"/>
</dbReference>
<dbReference type="SUPFAM" id="SSF46894">
    <property type="entry name" value="C-terminal effector domain of the bipartite response regulators"/>
    <property type="match status" value="1"/>
</dbReference>
<dbReference type="InterPro" id="IPR036388">
    <property type="entry name" value="WH-like_DNA-bd_sf"/>
</dbReference>
<dbReference type="PANTHER" id="PTHR44688">
    <property type="entry name" value="DNA-BINDING TRANSCRIPTIONAL ACTIVATOR DEVR_DOSR"/>
    <property type="match status" value="1"/>
</dbReference>
<evidence type="ECO:0000313" key="5">
    <source>
        <dbReference type="EMBL" id="MBB6551787.1"/>
    </source>
</evidence>
<keyword evidence="1" id="KW-0805">Transcription regulation</keyword>
<dbReference type="EMBL" id="JACHMI010000001">
    <property type="protein sequence ID" value="MBB6551787.1"/>
    <property type="molecule type" value="Genomic_DNA"/>
</dbReference>
<proteinExistence type="predicted"/>
<evidence type="ECO:0000259" key="4">
    <source>
        <dbReference type="PROSITE" id="PS50043"/>
    </source>
</evidence>
<dbReference type="Gene3D" id="1.25.40.10">
    <property type="entry name" value="Tetratricopeptide repeat domain"/>
    <property type="match status" value="1"/>
</dbReference>
<keyword evidence="3" id="KW-0804">Transcription</keyword>
<reference evidence="5 6" key="1">
    <citation type="submission" date="2020-08" db="EMBL/GenBank/DDBJ databases">
        <title>Sequencing the genomes of 1000 actinobacteria strains.</title>
        <authorList>
            <person name="Klenk H.-P."/>
        </authorList>
    </citation>
    <scope>NUCLEOTIDE SEQUENCE [LARGE SCALE GENOMIC DNA]</scope>
    <source>
        <strain evidence="5 6">DSM 43768</strain>
    </source>
</reference>
<gene>
    <name evidence="5" type="ORF">HD593_006582</name>
</gene>
<organism evidence="5 6">
    <name type="scientific">Nonomuraea rubra</name>
    <dbReference type="NCBI Taxonomy" id="46180"/>
    <lineage>
        <taxon>Bacteria</taxon>
        <taxon>Bacillati</taxon>
        <taxon>Actinomycetota</taxon>
        <taxon>Actinomycetes</taxon>
        <taxon>Streptosporangiales</taxon>
        <taxon>Streptosporangiaceae</taxon>
        <taxon>Nonomuraea</taxon>
    </lineage>
</organism>
<protein>
    <submittedName>
        <fullName evidence="5">DNA-binding CsgD family transcriptional regulator</fullName>
    </submittedName>
</protein>
<keyword evidence="2 5" id="KW-0238">DNA-binding</keyword>
<dbReference type="InterPro" id="IPR011990">
    <property type="entry name" value="TPR-like_helical_dom_sf"/>
</dbReference>
<sequence length="252" mass="27661">MSTAIAAGQGVGEYFSRWVAAVLYNGLGQYDKALDSAQGVREVFAMQVSAWALPELIEAASRTGQTRQAAEALDRLAAATDVGDSDWGHGIHARCRALLSEGEEAERCYREAAERLGRTRFPTELARAHLLYGEWLRREGRRADARTHLRTAYDSFTAIGMQAFAGRAHNELLATGETVRKRAADTPDQLTPQESQIARMARTGLSNSEIGAQLFLSPRTVEYHLGKVFAKLAITSRHQLTQALPGQGHDRP</sequence>
<dbReference type="CDD" id="cd06170">
    <property type="entry name" value="LuxR_C_like"/>
    <property type="match status" value="1"/>
</dbReference>
<keyword evidence="6" id="KW-1185">Reference proteome</keyword>
<evidence type="ECO:0000256" key="1">
    <source>
        <dbReference type="ARBA" id="ARBA00023015"/>
    </source>
</evidence>
<evidence type="ECO:0000313" key="6">
    <source>
        <dbReference type="Proteomes" id="UP000565579"/>
    </source>
</evidence>
<evidence type="ECO:0000256" key="3">
    <source>
        <dbReference type="ARBA" id="ARBA00023163"/>
    </source>
</evidence>
<evidence type="ECO:0000256" key="2">
    <source>
        <dbReference type="ARBA" id="ARBA00023125"/>
    </source>
</evidence>
<dbReference type="GO" id="GO:0003677">
    <property type="term" value="F:DNA binding"/>
    <property type="evidence" value="ECO:0007669"/>
    <property type="project" value="UniProtKB-KW"/>
</dbReference>
<dbReference type="AlphaFoldDB" id="A0A7X0NY47"/>
<dbReference type="InterPro" id="IPR000792">
    <property type="entry name" value="Tscrpt_reg_LuxR_C"/>
</dbReference>
<dbReference type="Pfam" id="PF00196">
    <property type="entry name" value="GerE"/>
    <property type="match status" value="1"/>
</dbReference>
<dbReference type="GO" id="GO:0006355">
    <property type="term" value="P:regulation of DNA-templated transcription"/>
    <property type="evidence" value="ECO:0007669"/>
    <property type="project" value="InterPro"/>
</dbReference>
<dbReference type="SMART" id="SM00421">
    <property type="entry name" value="HTH_LUXR"/>
    <property type="match status" value="1"/>
</dbReference>
<dbReference type="PRINTS" id="PR00038">
    <property type="entry name" value="HTHLUXR"/>
</dbReference>
<dbReference type="PROSITE" id="PS50043">
    <property type="entry name" value="HTH_LUXR_2"/>
    <property type="match status" value="1"/>
</dbReference>
<feature type="domain" description="HTH luxR-type" evidence="4">
    <location>
        <begin position="183"/>
        <end position="248"/>
    </location>
</feature>
<name>A0A7X0NY47_9ACTN</name>
<dbReference type="Proteomes" id="UP000565579">
    <property type="component" value="Unassembled WGS sequence"/>
</dbReference>
<dbReference type="InterPro" id="IPR016032">
    <property type="entry name" value="Sig_transdc_resp-reg_C-effctor"/>
</dbReference>
<dbReference type="RefSeq" id="WP_246546825.1">
    <property type="nucleotide sequence ID" value="NZ_BAAAXY010000058.1"/>
</dbReference>
<accession>A0A7X0NY47</accession>